<sequence length="142" mass="15465">MDDRNPSLPIKHNNLISVEIARQITSRGKINLLFPKRFASEKCCVADSTSSRLNESLLCGPHMLGQRSSEDGPTLLSWSPLDVSDLSPTFCFRRRCQKKATAAATASPNEVAIRPEMSPILGSFDGVSEQMVSLQAMAKAAD</sequence>
<accession>A0A5A7PDD3</accession>
<keyword evidence="1" id="KW-0808">Transferase</keyword>
<gene>
    <name evidence="1" type="ORF">STAS_06470</name>
</gene>
<dbReference type="GO" id="GO:0016740">
    <property type="term" value="F:transferase activity"/>
    <property type="evidence" value="ECO:0007669"/>
    <property type="project" value="UniProtKB-KW"/>
</dbReference>
<dbReference type="Proteomes" id="UP000325081">
    <property type="component" value="Unassembled WGS sequence"/>
</dbReference>
<reference evidence="2" key="1">
    <citation type="journal article" date="2019" name="Curr. Biol.">
        <title>Genome Sequence of Striga asiatica Provides Insight into the Evolution of Plant Parasitism.</title>
        <authorList>
            <person name="Yoshida S."/>
            <person name="Kim S."/>
            <person name="Wafula E.K."/>
            <person name="Tanskanen J."/>
            <person name="Kim Y.M."/>
            <person name="Honaas L."/>
            <person name="Yang Z."/>
            <person name="Spallek T."/>
            <person name="Conn C.E."/>
            <person name="Ichihashi Y."/>
            <person name="Cheong K."/>
            <person name="Cui S."/>
            <person name="Der J.P."/>
            <person name="Gundlach H."/>
            <person name="Jiao Y."/>
            <person name="Hori C."/>
            <person name="Ishida J.K."/>
            <person name="Kasahara H."/>
            <person name="Kiba T."/>
            <person name="Kim M.S."/>
            <person name="Koo N."/>
            <person name="Laohavisit A."/>
            <person name="Lee Y.H."/>
            <person name="Lumba S."/>
            <person name="McCourt P."/>
            <person name="Mortimer J.C."/>
            <person name="Mutuku J.M."/>
            <person name="Nomura T."/>
            <person name="Sasaki-Sekimoto Y."/>
            <person name="Seto Y."/>
            <person name="Wang Y."/>
            <person name="Wakatake T."/>
            <person name="Sakakibara H."/>
            <person name="Demura T."/>
            <person name="Yamaguchi S."/>
            <person name="Yoneyama K."/>
            <person name="Manabe R.I."/>
            <person name="Nelson D.C."/>
            <person name="Schulman A.H."/>
            <person name="Timko M.P."/>
            <person name="dePamphilis C.W."/>
            <person name="Choi D."/>
            <person name="Shirasu K."/>
        </authorList>
    </citation>
    <scope>NUCLEOTIDE SEQUENCE [LARGE SCALE GENOMIC DNA]</scope>
    <source>
        <strain evidence="2">cv. UVA1</strain>
    </source>
</reference>
<name>A0A5A7PDD3_STRAF</name>
<dbReference type="EMBL" id="BKCP01004361">
    <property type="protein sequence ID" value="GER30526.1"/>
    <property type="molecule type" value="Genomic_DNA"/>
</dbReference>
<evidence type="ECO:0000313" key="1">
    <source>
        <dbReference type="EMBL" id="GER30526.1"/>
    </source>
</evidence>
<keyword evidence="2" id="KW-1185">Reference proteome</keyword>
<proteinExistence type="predicted"/>
<evidence type="ECO:0000313" key="2">
    <source>
        <dbReference type="Proteomes" id="UP000325081"/>
    </source>
</evidence>
<dbReference type="AlphaFoldDB" id="A0A5A7PDD3"/>
<comment type="caution">
    <text evidence="1">The sequence shown here is derived from an EMBL/GenBank/DDBJ whole genome shotgun (WGS) entry which is preliminary data.</text>
</comment>
<protein>
    <submittedName>
        <fullName evidence="1">Phosphoribosylglycinamide formyltransferase 2</fullName>
    </submittedName>
</protein>
<organism evidence="1 2">
    <name type="scientific">Striga asiatica</name>
    <name type="common">Asiatic witchweed</name>
    <name type="synonym">Buchnera asiatica</name>
    <dbReference type="NCBI Taxonomy" id="4170"/>
    <lineage>
        <taxon>Eukaryota</taxon>
        <taxon>Viridiplantae</taxon>
        <taxon>Streptophyta</taxon>
        <taxon>Embryophyta</taxon>
        <taxon>Tracheophyta</taxon>
        <taxon>Spermatophyta</taxon>
        <taxon>Magnoliopsida</taxon>
        <taxon>eudicotyledons</taxon>
        <taxon>Gunneridae</taxon>
        <taxon>Pentapetalae</taxon>
        <taxon>asterids</taxon>
        <taxon>lamiids</taxon>
        <taxon>Lamiales</taxon>
        <taxon>Orobanchaceae</taxon>
        <taxon>Buchnereae</taxon>
        <taxon>Striga</taxon>
    </lineage>
</organism>